<dbReference type="PIRSF" id="PIRSF032067">
    <property type="entry name" value="Cyanophycinase"/>
    <property type="match status" value="1"/>
</dbReference>
<proteinExistence type="inferred from homology"/>
<comment type="catalytic activity">
    <reaction evidence="1">
        <text>[L-4-(L-arginin-2-N-yl)aspartate](n) + H2O = [L-4-(L-arginin-2-N-yl)aspartate](n-1) + L-4-(L-arginin-2-N-yl)aspartate</text>
        <dbReference type="Rhea" id="RHEA:12845"/>
        <dbReference type="Rhea" id="RHEA-COMP:13728"/>
        <dbReference type="Rhea" id="RHEA-COMP:13734"/>
        <dbReference type="ChEBI" id="CHEBI:15377"/>
        <dbReference type="ChEBI" id="CHEBI:137986"/>
        <dbReference type="ChEBI" id="CHEBI:137991"/>
        <dbReference type="EC" id="3.4.15.6"/>
    </reaction>
</comment>
<evidence type="ECO:0000313" key="12">
    <source>
        <dbReference type="Proteomes" id="UP000019151"/>
    </source>
</evidence>
<keyword evidence="6" id="KW-0645">Protease</keyword>
<dbReference type="InterPro" id="IPR005320">
    <property type="entry name" value="Peptidase_S51"/>
</dbReference>
<dbReference type="RefSeq" id="WP_158508997.1">
    <property type="nucleotide sequence ID" value="NZ_CP007130.1"/>
</dbReference>
<keyword evidence="11" id="KW-0614">Plasmid</keyword>
<dbReference type="OrthoDB" id="9799980at2"/>
<feature type="signal peptide" evidence="10">
    <location>
        <begin position="1"/>
        <end position="22"/>
    </location>
</feature>
<dbReference type="NCBIfam" id="TIGR02069">
    <property type="entry name" value="cyanophycinase"/>
    <property type="match status" value="1"/>
</dbReference>
<dbReference type="EC" id="3.4.15.6" evidence="4"/>
<dbReference type="Pfam" id="PF03575">
    <property type="entry name" value="Peptidase_S51"/>
    <property type="match status" value="1"/>
</dbReference>
<evidence type="ECO:0000256" key="10">
    <source>
        <dbReference type="SAM" id="SignalP"/>
    </source>
</evidence>
<organism evidence="11 12">
    <name type="scientific">Gemmatirosa kalamazoonensis</name>
    <dbReference type="NCBI Taxonomy" id="861299"/>
    <lineage>
        <taxon>Bacteria</taxon>
        <taxon>Pseudomonadati</taxon>
        <taxon>Gemmatimonadota</taxon>
        <taxon>Gemmatimonadia</taxon>
        <taxon>Gemmatimonadales</taxon>
        <taxon>Gemmatimonadaceae</taxon>
        <taxon>Gemmatirosa</taxon>
    </lineage>
</organism>
<feature type="active site" description="Charge relay system" evidence="9">
    <location>
        <position position="146"/>
    </location>
</feature>
<keyword evidence="12" id="KW-1185">Reference proteome</keyword>
<name>W0RRJ6_9BACT</name>
<evidence type="ECO:0000256" key="9">
    <source>
        <dbReference type="PIRSR" id="PIRSR032067-1"/>
    </source>
</evidence>
<protein>
    <recommendedName>
        <fullName evidence="5">Cyanophycinase</fullName>
        <ecNumber evidence="4">3.4.15.6</ecNumber>
    </recommendedName>
</protein>
<evidence type="ECO:0000256" key="8">
    <source>
        <dbReference type="ARBA" id="ARBA00022825"/>
    </source>
</evidence>
<dbReference type="InParanoid" id="W0RRJ6"/>
<reference evidence="11 12" key="1">
    <citation type="journal article" date="2014" name="Genome Announc.">
        <title>Genome Sequence and Methylome of Soil Bacterium Gemmatirosa kalamazoonensis KBS708T, a Member of the Rarely Cultivated Gemmatimonadetes Phylum.</title>
        <authorList>
            <person name="Debruyn J.M."/>
            <person name="Radosevich M."/>
            <person name="Wommack K.E."/>
            <person name="Polson S.W."/>
            <person name="Hauser L.J."/>
            <person name="Fawaz M.N."/>
            <person name="Korlach J."/>
            <person name="Tsai Y.C."/>
        </authorList>
    </citation>
    <scope>NUCLEOTIDE SEQUENCE [LARGE SCALE GENOMIC DNA]</scope>
    <source>
        <strain evidence="11 12">KBS708</strain>
        <plasmid evidence="12">Plasmid 2</plasmid>
    </source>
</reference>
<accession>W0RRJ6</accession>
<comment type="function">
    <text evidence="2">Exopeptidase that catalyzes the hydrolytic cleavage of multi-L-arginyl-poly-L-aspartic acid (cyanophycin; a water-insoluble reserve polymer) into aspartate-arginine dipeptides.</text>
</comment>
<dbReference type="Gene3D" id="3.40.50.880">
    <property type="match status" value="1"/>
</dbReference>
<keyword evidence="10" id="KW-0732">Signal</keyword>
<dbReference type="Proteomes" id="UP000019151">
    <property type="component" value="Plasmid 2"/>
</dbReference>
<keyword evidence="8" id="KW-0720">Serine protease</keyword>
<dbReference type="eggNOG" id="COG4242">
    <property type="taxonomic scope" value="Bacteria"/>
</dbReference>
<dbReference type="GO" id="GO:0008241">
    <property type="term" value="F:peptidyl-dipeptidase activity"/>
    <property type="evidence" value="ECO:0007669"/>
    <property type="project" value="UniProtKB-EC"/>
</dbReference>
<evidence type="ECO:0000256" key="7">
    <source>
        <dbReference type="ARBA" id="ARBA00022801"/>
    </source>
</evidence>
<sequence>MRLARLRPALALLLATAGAAGAQSPRGTLFIVGGGTQPKALVDHFVALAGGPGKARIAILPMASGDPSTGPEKELQLDSLGADAFVVNVTRDQADADSIVRLVANATGIWFPGGDQARLARALAGSKLLHAIHARYQAGAVVGGTSAGAAIMSDSMLTGNQFRADGTVDTSGTGWQRVARRSIEIVPGLGFLHGAVVDQHFLRRQRNNRLLSVVLERPTLLGVGIDEGTALRVDPDGRWTIEGASAAIVFDARDAAVTPAASPARLGASGIRLHVLPAGSTFDPRTGKATLPPATR</sequence>
<dbReference type="EMBL" id="CP007130">
    <property type="protein sequence ID" value="AHG93614.1"/>
    <property type="molecule type" value="Genomic_DNA"/>
</dbReference>
<evidence type="ECO:0000256" key="2">
    <source>
        <dbReference type="ARBA" id="ARBA00002039"/>
    </source>
</evidence>
<evidence type="ECO:0000256" key="6">
    <source>
        <dbReference type="ARBA" id="ARBA00022670"/>
    </source>
</evidence>
<dbReference type="InterPro" id="IPR011811">
    <property type="entry name" value="Peptidase_S51_cyanophycinase"/>
</dbReference>
<geneLocation type="plasmid" evidence="11 12">
    <name>2</name>
</geneLocation>
<evidence type="ECO:0000256" key="4">
    <source>
        <dbReference type="ARBA" id="ARBA00013115"/>
    </source>
</evidence>
<feature type="active site" description="Charge relay system" evidence="9">
    <location>
        <position position="200"/>
    </location>
</feature>
<gene>
    <name evidence="11" type="ORF">J421_6079</name>
</gene>
<comment type="similarity">
    <text evidence="3">Belongs to the peptidase S51 family.</text>
</comment>
<dbReference type="InterPro" id="IPR029062">
    <property type="entry name" value="Class_I_gatase-like"/>
</dbReference>
<keyword evidence="7" id="KW-0378">Hydrolase</keyword>
<evidence type="ECO:0000256" key="3">
    <source>
        <dbReference type="ARBA" id="ARBA00006534"/>
    </source>
</evidence>
<dbReference type="CDD" id="cd03145">
    <property type="entry name" value="GAT1_cyanophycinase"/>
    <property type="match status" value="1"/>
</dbReference>
<dbReference type="GO" id="GO:0008236">
    <property type="term" value="F:serine-type peptidase activity"/>
    <property type="evidence" value="ECO:0007669"/>
    <property type="project" value="UniProtKB-KW"/>
</dbReference>
<dbReference type="PANTHER" id="PTHR36175:SF1">
    <property type="entry name" value="CYANOPHYCINASE"/>
    <property type="match status" value="1"/>
</dbReference>
<dbReference type="HOGENOM" id="CLU_053928_0_1_0"/>
<evidence type="ECO:0000313" key="11">
    <source>
        <dbReference type="EMBL" id="AHG93614.1"/>
    </source>
</evidence>
<feature type="active site" description="Charge relay system" evidence="9">
    <location>
        <position position="227"/>
    </location>
</feature>
<evidence type="ECO:0000256" key="5">
    <source>
        <dbReference type="ARBA" id="ARBA00015719"/>
    </source>
</evidence>
<feature type="chain" id="PRO_5004794498" description="Cyanophycinase" evidence="10">
    <location>
        <begin position="23"/>
        <end position="296"/>
    </location>
</feature>
<dbReference type="KEGG" id="gba:J421_6079"/>
<dbReference type="PANTHER" id="PTHR36175">
    <property type="entry name" value="CYANOPHYCINASE"/>
    <property type="match status" value="1"/>
</dbReference>
<evidence type="ECO:0000256" key="1">
    <source>
        <dbReference type="ARBA" id="ARBA00001092"/>
    </source>
</evidence>
<dbReference type="AlphaFoldDB" id="W0RRJ6"/>
<dbReference type="GO" id="GO:0006508">
    <property type="term" value="P:proteolysis"/>
    <property type="evidence" value="ECO:0007669"/>
    <property type="project" value="UniProtKB-KW"/>
</dbReference>
<dbReference type="SUPFAM" id="SSF52317">
    <property type="entry name" value="Class I glutamine amidotransferase-like"/>
    <property type="match status" value="1"/>
</dbReference>